<proteinExistence type="predicted"/>
<evidence type="ECO:0000313" key="2">
    <source>
        <dbReference type="Proteomes" id="UP001149140"/>
    </source>
</evidence>
<dbReference type="Proteomes" id="UP001149140">
    <property type="component" value="Unassembled WGS sequence"/>
</dbReference>
<protein>
    <submittedName>
        <fullName evidence="1">Uncharacterized protein</fullName>
    </submittedName>
</protein>
<reference evidence="1" key="1">
    <citation type="submission" date="2022-10" db="EMBL/GenBank/DDBJ databases">
        <title>The WGS of Solirubrobacter ginsenosidimutans DSM 21036.</title>
        <authorList>
            <person name="Jiang Z."/>
        </authorList>
    </citation>
    <scope>NUCLEOTIDE SEQUENCE</scope>
    <source>
        <strain evidence="1">DSM 21036</strain>
    </source>
</reference>
<organism evidence="1 2">
    <name type="scientific">Solirubrobacter ginsenosidimutans</name>
    <dbReference type="NCBI Taxonomy" id="490573"/>
    <lineage>
        <taxon>Bacteria</taxon>
        <taxon>Bacillati</taxon>
        <taxon>Actinomycetota</taxon>
        <taxon>Thermoleophilia</taxon>
        <taxon>Solirubrobacterales</taxon>
        <taxon>Solirubrobacteraceae</taxon>
        <taxon>Solirubrobacter</taxon>
    </lineage>
</organism>
<dbReference type="AlphaFoldDB" id="A0A9X3N6E1"/>
<keyword evidence="2" id="KW-1185">Reference proteome</keyword>
<dbReference type="EMBL" id="JAPDOD010000051">
    <property type="protein sequence ID" value="MDA0165713.1"/>
    <property type="molecule type" value="Genomic_DNA"/>
</dbReference>
<sequence>MTGLEPVLPAAKAGMTALGTLDQWRRNSEAAARTKQEKTATRLLYNAQLIPFCCRALNETFKDVNVRIQALPATATDEQIDTVADAVESLADREDIVGRLITAVAFLNQYSASAPGRFGKVLRAIQRQDARNVAEQTLTEIAGLGEQALAIVGARAHDPTPIGVTELEACLREARTPAEIRMVKQQAGGVLERIDGVLLRDAHEKIGTLTGALVQAYSLPPQGEIYF</sequence>
<evidence type="ECO:0000313" key="1">
    <source>
        <dbReference type="EMBL" id="MDA0165713.1"/>
    </source>
</evidence>
<name>A0A9X3N6E1_9ACTN</name>
<accession>A0A9X3N6E1</accession>
<comment type="caution">
    <text evidence="1">The sequence shown here is derived from an EMBL/GenBank/DDBJ whole genome shotgun (WGS) entry which is preliminary data.</text>
</comment>
<gene>
    <name evidence="1" type="ORF">OM076_35930</name>
</gene>
<dbReference type="RefSeq" id="WP_270044975.1">
    <property type="nucleotide sequence ID" value="NZ_JAPDOD010000051.1"/>
</dbReference>